<comment type="subcellular location">
    <subcellularLocation>
        <location evidence="1">Membrane</location>
        <topology evidence="1">Multi-pass membrane protein</topology>
    </subcellularLocation>
</comment>
<evidence type="ECO:0000313" key="13">
    <source>
        <dbReference type="Proteomes" id="UP000008536"/>
    </source>
</evidence>
<accession>C5E0S6</accession>
<dbReference type="HOGENOM" id="CLU_013394_2_0_1"/>
<feature type="region of interest" description="Disordered" evidence="9">
    <location>
        <begin position="460"/>
        <end position="497"/>
    </location>
</feature>
<keyword evidence="7 8" id="KW-0407">Ion channel</keyword>
<proteinExistence type="inferred from homology"/>
<feature type="domain" description="Potassium channel" evidence="11">
    <location>
        <begin position="210"/>
        <end position="281"/>
    </location>
</feature>
<name>C5E0S6_ZYGRC</name>
<feature type="transmembrane region" description="Helical" evidence="10">
    <location>
        <begin position="360"/>
        <end position="378"/>
    </location>
</feature>
<dbReference type="EMBL" id="CU928179">
    <property type="protein sequence ID" value="CAR29710.1"/>
    <property type="molecule type" value="Genomic_DNA"/>
</dbReference>
<feature type="compositionally biased region" description="Acidic residues" evidence="9">
    <location>
        <begin position="473"/>
        <end position="495"/>
    </location>
</feature>
<evidence type="ECO:0000256" key="10">
    <source>
        <dbReference type="SAM" id="Phobius"/>
    </source>
</evidence>
<dbReference type="GO" id="GO:0022841">
    <property type="term" value="F:potassium ion leak channel activity"/>
    <property type="evidence" value="ECO:0007669"/>
    <property type="project" value="TreeGrafter"/>
</dbReference>
<sequence>MKNRTKEKIWQNDTDNFALEEFLGYNNERVGLINENLGSKAFIWWFVVSCYFPIITACMGPIANTISVACLVEKWRYYGPDLDRIDYGPPAVFVVNILSLIVGFLSNFVLVLHFIGRLSYKKSQIINIFGWSIAATMLLVDVCVFAARDTGNGRHKTIGFWYAVATTVLYYGCTFTLLVHFIGFCLGKYPPKFNLMKNERTLMLFTLFFSILLIWGGGMFSRILHVTFGSALYFSTVSVLTVGLGDITPNDVATKILIMVFSFLGVVTLGLILAMTRSIIQESAGSTFFVHWVEVSRLATLDNIRKHDTKLTRREAYDVMMNIRRRAKRRQSFFSIIATMLVYVAFWNLGALVFKFAENWSYFNAMYFCFLCLITIGYGDFAPKTGAGRAFFVCWSLAAVPLMSAILSTVGESLFDLAKSADLTISKKLNLFRGFSPFVSLENRALNKIFTTSDASRNNRGDNEYYNVGNNDDSQDDDDDDNDDSQEGDDFDDTDVFDRGTLMSKLEDSPSDSGWESFHVSERTSHPSLYSFRSKLEKLPMLTQAMRKFRSISRKNKDYNLNYKQWNKLLQLYATPENVKRVTDSRFWLSDDSPLRFPLNEPNFAVAKIFAKMESFLEELLHNSLESPPDYSIPNVSNLSPIPRDSKSLRSRRRASSI</sequence>
<gene>
    <name evidence="12" type="ordered locus">ZYRO0G15246g</name>
</gene>
<dbReference type="PRINTS" id="PR01333">
    <property type="entry name" value="2POREKCHANEL"/>
</dbReference>
<comment type="similarity">
    <text evidence="8">Belongs to the two pore domain potassium channel (TC 1.A.1.8) family.</text>
</comment>
<protein>
    <submittedName>
        <fullName evidence="12">ZYRO0G15246p</fullName>
    </submittedName>
</protein>
<keyword evidence="4 10" id="KW-1133">Transmembrane helix</keyword>
<evidence type="ECO:0000256" key="8">
    <source>
        <dbReference type="RuleBase" id="RU003857"/>
    </source>
</evidence>
<feature type="region of interest" description="Disordered" evidence="9">
    <location>
        <begin position="636"/>
        <end position="658"/>
    </location>
</feature>
<evidence type="ECO:0000256" key="2">
    <source>
        <dbReference type="ARBA" id="ARBA00022448"/>
    </source>
</evidence>
<evidence type="ECO:0000256" key="7">
    <source>
        <dbReference type="ARBA" id="ARBA00023303"/>
    </source>
</evidence>
<dbReference type="InParanoid" id="C5E0S6"/>
<dbReference type="Proteomes" id="UP000008536">
    <property type="component" value="Chromosome G"/>
</dbReference>
<dbReference type="STRING" id="559307.C5E0S6"/>
<dbReference type="SUPFAM" id="SSF81324">
    <property type="entry name" value="Voltage-gated potassium channels"/>
    <property type="match status" value="2"/>
</dbReference>
<keyword evidence="6 10" id="KW-0472">Membrane</keyword>
<dbReference type="PANTHER" id="PTHR11003">
    <property type="entry name" value="POTASSIUM CHANNEL, SUBFAMILY K"/>
    <property type="match status" value="1"/>
</dbReference>
<evidence type="ECO:0000313" key="12">
    <source>
        <dbReference type="EMBL" id="CAR29710.1"/>
    </source>
</evidence>
<feature type="transmembrane region" description="Helical" evidence="10">
    <location>
        <begin position="333"/>
        <end position="354"/>
    </location>
</feature>
<feature type="transmembrane region" description="Helical" evidence="10">
    <location>
        <begin position="128"/>
        <end position="147"/>
    </location>
</feature>
<dbReference type="GO" id="GO:0030322">
    <property type="term" value="P:stabilization of membrane potential"/>
    <property type="evidence" value="ECO:0007669"/>
    <property type="project" value="TreeGrafter"/>
</dbReference>
<evidence type="ECO:0000259" key="11">
    <source>
        <dbReference type="Pfam" id="PF07885"/>
    </source>
</evidence>
<dbReference type="Pfam" id="PF07885">
    <property type="entry name" value="Ion_trans_2"/>
    <property type="match status" value="2"/>
</dbReference>
<feature type="transmembrane region" description="Helical" evidence="10">
    <location>
        <begin position="93"/>
        <end position="116"/>
    </location>
</feature>
<feature type="domain" description="Potassium channel" evidence="11">
    <location>
        <begin position="344"/>
        <end position="414"/>
    </location>
</feature>
<dbReference type="PANTHER" id="PTHR11003:SF342">
    <property type="entry name" value="OUTWARD-RECTIFIER POTASSIUM CHANNEL TOK1"/>
    <property type="match status" value="1"/>
</dbReference>
<reference evidence="12 13" key="1">
    <citation type="journal article" date="2009" name="Genome Res.">
        <title>Comparative genomics of protoploid Saccharomycetaceae.</title>
        <authorList>
            <consortium name="The Genolevures Consortium"/>
            <person name="Souciet J.-L."/>
            <person name="Dujon B."/>
            <person name="Gaillardin C."/>
            <person name="Johnston M."/>
            <person name="Baret P.V."/>
            <person name="Cliften P."/>
            <person name="Sherman D.J."/>
            <person name="Weissenbach J."/>
            <person name="Westhof E."/>
            <person name="Wincker P."/>
            <person name="Jubin C."/>
            <person name="Poulain J."/>
            <person name="Barbe V."/>
            <person name="Segurens B."/>
            <person name="Artiguenave F."/>
            <person name="Anthouard V."/>
            <person name="Vacherie B."/>
            <person name="Val M.-E."/>
            <person name="Fulton R.S."/>
            <person name="Minx P."/>
            <person name="Wilson R."/>
            <person name="Durrens P."/>
            <person name="Jean G."/>
            <person name="Marck C."/>
            <person name="Martin T."/>
            <person name="Nikolski M."/>
            <person name="Rolland T."/>
            <person name="Seret M.-L."/>
            <person name="Casaregola S."/>
            <person name="Despons L."/>
            <person name="Fairhead C."/>
            <person name="Fischer G."/>
            <person name="Lafontaine I."/>
            <person name="Leh V."/>
            <person name="Lemaire M."/>
            <person name="de Montigny J."/>
            <person name="Neuveglise C."/>
            <person name="Thierry A."/>
            <person name="Blanc-Lenfle I."/>
            <person name="Bleykasten C."/>
            <person name="Diffels J."/>
            <person name="Fritsch E."/>
            <person name="Frangeul L."/>
            <person name="Goeffon A."/>
            <person name="Jauniaux N."/>
            <person name="Kachouri-Lafond R."/>
            <person name="Payen C."/>
            <person name="Potier S."/>
            <person name="Pribylova L."/>
            <person name="Ozanne C."/>
            <person name="Richard G.-F."/>
            <person name="Sacerdot C."/>
            <person name="Straub M.-L."/>
            <person name="Talla E."/>
        </authorList>
    </citation>
    <scope>NUCLEOTIDE SEQUENCE [LARGE SCALE GENOMIC DNA]</scope>
    <source>
        <strain evidence="12 13">ATCC 2623 / CBS 732 / BCRC 21506 / NBRC 1130 / NCYC 568 / NRRL Y-229</strain>
    </source>
</reference>
<dbReference type="KEGG" id="zro:ZYRO0G15246g"/>
<dbReference type="Gene3D" id="1.10.287.70">
    <property type="match status" value="2"/>
</dbReference>
<feature type="compositionally biased region" description="Basic residues" evidence="9">
    <location>
        <begin position="649"/>
        <end position="658"/>
    </location>
</feature>
<dbReference type="GO" id="GO:0005886">
    <property type="term" value="C:plasma membrane"/>
    <property type="evidence" value="ECO:0007669"/>
    <property type="project" value="TreeGrafter"/>
</dbReference>
<dbReference type="InterPro" id="IPR013099">
    <property type="entry name" value="K_chnl_dom"/>
</dbReference>
<dbReference type="AlphaFoldDB" id="C5E0S6"/>
<dbReference type="GO" id="GO:0015271">
    <property type="term" value="F:outward rectifier potassium channel activity"/>
    <property type="evidence" value="ECO:0007669"/>
    <property type="project" value="TreeGrafter"/>
</dbReference>
<keyword evidence="3 8" id="KW-0812">Transmembrane</keyword>
<dbReference type="FunCoup" id="C5E0S6">
    <property type="interactions" value="19"/>
</dbReference>
<evidence type="ECO:0000256" key="1">
    <source>
        <dbReference type="ARBA" id="ARBA00004141"/>
    </source>
</evidence>
<evidence type="ECO:0000256" key="9">
    <source>
        <dbReference type="SAM" id="MobiDB-lite"/>
    </source>
</evidence>
<evidence type="ECO:0000256" key="6">
    <source>
        <dbReference type="ARBA" id="ARBA00023136"/>
    </source>
</evidence>
<evidence type="ECO:0000256" key="4">
    <source>
        <dbReference type="ARBA" id="ARBA00022989"/>
    </source>
</evidence>
<organism evidence="12 13">
    <name type="scientific">Zygosaccharomyces rouxii (strain ATCC 2623 / CBS 732 / NBRC 1130 / NCYC 568 / NRRL Y-229)</name>
    <dbReference type="NCBI Taxonomy" id="559307"/>
    <lineage>
        <taxon>Eukaryota</taxon>
        <taxon>Fungi</taxon>
        <taxon>Dikarya</taxon>
        <taxon>Ascomycota</taxon>
        <taxon>Saccharomycotina</taxon>
        <taxon>Saccharomycetes</taxon>
        <taxon>Saccharomycetales</taxon>
        <taxon>Saccharomycetaceae</taxon>
        <taxon>Zygosaccharomyces</taxon>
    </lineage>
</organism>
<feature type="transmembrane region" description="Helical" evidence="10">
    <location>
        <begin position="42"/>
        <end position="72"/>
    </location>
</feature>
<feature type="transmembrane region" description="Helical" evidence="10">
    <location>
        <begin position="390"/>
        <end position="410"/>
    </location>
</feature>
<feature type="transmembrane region" description="Helical" evidence="10">
    <location>
        <begin position="159"/>
        <end position="182"/>
    </location>
</feature>
<feature type="transmembrane region" description="Helical" evidence="10">
    <location>
        <begin position="202"/>
        <end position="220"/>
    </location>
</feature>
<keyword evidence="5 8" id="KW-0406">Ion transport</keyword>
<keyword evidence="13" id="KW-1185">Reference proteome</keyword>
<evidence type="ECO:0000256" key="3">
    <source>
        <dbReference type="ARBA" id="ARBA00022692"/>
    </source>
</evidence>
<feature type="transmembrane region" description="Helical" evidence="10">
    <location>
        <begin position="256"/>
        <end position="274"/>
    </location>
</feature>
<keyword evidence="2 8" id="KW-0813">Transport</keyword>
<dbReference type="InterPro" id="IPR003280">
    <property type="entry name" value="2pore_dom_K_chnl"/>
</dbReference>
<evidence type="ECO:0000256" key="5">
    <source>
        <dbReference type="ARBA" id="ARBA00023065"/>
    </source>
</evidence>